<protein>
    <submittedName>
        <fullName evidence="5">Serine/threonine-protein phosphatase 7 long form</fullName>
    </submittedName>
</protein>
<dbReference type="GO" id="GO:0010073">
    <property type="term" value="P:meristem maintenance"/>
    <property type="evidence" value="ECO:0007669"/>
    <property type="project" value="InterPro"/>
</dbReference>
<dbReference type="Pfam" id="PF10536">
    <property type="entry name" value="PMD"/>
    <property type="match status" value="1"/>
</dbReference>
<feature type="domain" description="Aminotransferase-like plant mobile" evidence="4">
    <location>
        <begin position="8"/>
        <end position="377"/>
    </location>
</feature>
<evidence type="ECO:0000313" key="5">
    <source>
        <dbReference type="EMBL" id="JAT53450.1"/>
    </source>
</evidence>
<feature type="chain" id="PRO_5008900164" evidence="3">
    <location>
        <begin position="20"/>
        <end position="645"/>
    </location>
</feature>
<keyword evidence="1" id="KW-0175">Coiled coil</keyword>
<evidence type="ECO:0000256" key="1">
    <source>
        <dbReference type="SAM" id="Coils"/>
    </source>
</evidence>
<proteinExistence type="predicted"/>
<evidence type="ECO:0000256" key="3">
    <source>
        <dbReference type="SAM" id="SignalP"/>
    </source>
</evidence>
<accession>A0A1D1YFN5</accession>
<feature type="coiled-coil region" evidence="1">
    <location>
        <begin position="495"/>
        <end position="571"/>
    </location>
</feature>
<feature type="compositionally biased region" description="Gly residues" evidence="2">
    <location>
        <begin position="626"/>
        <end position="645"/>
    </location>
</feature>
<evidence type="ECO:0000259" key="4">
    <source>
        <dbReference type="Pfam" id="PF10536"/>
    </source>
</evidence>
<dbReference type="InterPro" id="IPR044824">
    <property type="entry name" value="MAIN-like"/>
</dbReference>
<dbReference type="PANTHER" id="PTHR46033">
    <property type="entry name" value="PROTEIN MAIN-LIKE 2"/>
    <property type="match status" value="1"/>
</dbReference>
<organism evidence="5">
    <name type="scientific">Anthurium amnicola</name>
    <dbReference type="NCBI Taxonomy" id="1678845"/>
    <lineage>
        <taxon>Eukaryota</taxon>
        <taxon>Viridiplantae</taxon>
        <taxon>Streptophyta</taxon>
        <taxon>Embryophyta</taxon>
        <taxon>Tracheophyta</taxon>
        <taxon>Spermatophyta</taxon>
        <taxon>Magnoliopsida</taxon>
        <taxon>Liliopsida</taxon>
        <taxon>Araceae</taxon>
        <taxon>Pothoideae</taxon>
        <taxon>Potheae</taxon>
        <taxon>Anthurium</taxon>
    </lineage>
</organism>
<feature type="signal peptide" evidence="3">
    <location>
        <begin position="1"/>
        <end position="19"/>
    </location>
</feature>
<name>A0A1D1YFN5_9ARAE</name>
<dbReference type="AlphaFoldDB" id="A0A1D1YFN5"/>
<evidence type="ECO:0000256" key="2">
    <source>
        <dbReference type="SAM" id="MobiDB-lite"/>
    </source>
</evidence>
<keyword evidence="3" id="KW-0732">Signal</keyword>
<dbReference type="EMBL" id="GDJX01014486">
    <property type="protein sequence ID" value="JAT53450.1"/>
    <property type="molecule type" value="Transcribed_RNA"/>
</dbReference>
<feature type="region of interest" description="Disordered" evidence="2">
    <location>
        <begin position="591"/>
        <end position="645"/>
    </location>
</feature>
<sequence length="645" mass="72644">MGLAGLLSVIPFWIDLALLQGLRDRWDRDSNTFLLPWGQMTPTLEDVARLTGLRVHGDPVTGTTQGDYRDLARRALGYEDRGLGPLRMLRGSAITELLGVRGLRKMADESLAEYVDRVGQALAGRWVQEDGRMARRQLRIFLFFFFGRILFATKGSSVSLRFLSLIADLRQVGTYAWGAAMLAHLFYHLSRSVRKTGISGFSPFLQVWAYYYLPLTIARLPRAIHPVGEIALLLPYMARWIPRIDRRNMYRQLETVKRGLAEIQEGEITWRPYEGDTTEGQPWVVDGQRVFRRDIFLHALSFIEPLFVSLVMRTIGFHQANVDMAALGERVRRSQRYVGLYETDWAGEHDEEVLNWHRGGTVVSSTASSSAEYLQNYRTRYRDRLQIGRADATHGERILELETQLLASEAEVQRLRGIISELRGELRGLRGGTGASSSSGQLSDREELISLRRQLGEALSRAQAAEDDVAGQVASLKVEISDLQGEREQLVVTTIEDRKQHAEQLQEAAAAADRRVAEVQEESRREIASLQQQLESARLSSSGDPVTLFRLSQLEEERGTSRAEIERLRAREMELFGEMSGWKNRAEYLEARDRERSRYSRPSRSHQTSQVSKPGSKRTRPEESGAEGGGGDRAGGEGGGDAPPS</sequence>
<dbReference type="PANTHER" id="PTHR46033:SF8">
    <property type="entry name" value="PROTEIN MAINTENANCE OF MERISTEMS-LIKE"/>
    <property type="match status" value="1"/>
</dbReference>
<reference evidence="5" key="1">
    <citation type="submission" date="2015-07" db="EMBL/GenBank/DDBJ databases">
        <title>Transcriptome Assembly of Anthurium amnicola.</title>
        <authorList>
            <person name="Suzuki J."/>
        </authorList>
    </citation>
    <scope>NUCLEOTIDE SEQUENCE</scope>
</reference>
<gene>
    <name evidence="5" type="primary">At1g48120_12</name>
    <name evidence="5" type="ORF">g.122693</name>
</gene>
<dbReference type="InterPro" id="IPR019557">
    <property type="entry name" value="AminoTfrase-like_pln_mobile"/>
</dbReference>